<evidence type="ECO:0000256" key="3">
    <source>
        <dbReference type="ARBA" id="ARBA00022603"/>
    </source>
</evidence>
<keyword evidence="6" id="KW-0680">Restriction system</keyword>
<proteinExistence type="inferred from homology"/>
<keyword evidence="5" id="KW-0949">S-adenosyl-L-methionine</keyword>
<dbReference type="OrthoDB" id="9784823at2"/>
<organism evidence="10 11">
    <name type="scientific">Undibacterium pigrum</name>
    <dbReference type="NCBI Taxonomy" id="401470"/>
    <lineage>
        <taxon>Bacteria</taxon>
        <taxon>Pseudomonadati</taxon>
        <taxon>Pseudomonadota</taxon>
        <taxon>Betaproteobacteria</taxon>
        <taxon>Burkholderiales</taxon>
        <taxon>Oxalobacteraceae</taxon>
        <taxon>Undibacterium</taxon>
    </lineage>
</organism>
<dbReference type="EC" id="2.1.1.72" evidence="2"/>
<comment type="catalytic activity">
    <reaction evidence="7">
        <text>a 2'-deoxyadenosine in DNA + S-adenosyl-L-methionine = an N(6)-methyl-2'-deoxyadenosine in DNA + S-adenosyl-L-homocysteine + H(+)</text>
        <dbReference type="Rhea" id="RHEA:15197"/>
        <dbReference type="Rhea" id="RHEA-COMP:12418"/>
        <dbReference type="Rhea" id="RHEA-COMP:12419"/>
        <dbReference type="ChEBI" id="CHEBI:15378"/>
        <dbReference type="ChEBI" id="CHEBI:57856"/>
        <dbReference type="ChEBI" id="CHEBI:59789"/>
        <dbReference type="ChEBI" id="CHEBI:90615"/>
        <dbReference type="ChEBI" id="CHEBI:90616"/>
        <dbReference type="EC" id="2.1.1.72"/>
    </reaction>
</comment>
<dbReference type="Proteomes" id="UP000247792">
    <property type="component" value="Unassembled WGS sequence"/>
</dbReference>
<dbReference type="GO" id="GO:0008170">
    <property type="term" value="F:N-methyltransferase activity"/>
    <property type="evidence" value="ECO:0007669"/>
    <property type="project" value="InterPro"/>
</dbReference>
<dbReference type="PRINTS" id="PR00507">
    <property type="entry name" value="N12N6MTFRASE"/>
</dbReference>
<dbReference type="PANTHER" id="PTHR42933">
    <property type="entry name" value="SLR6095 PROTEIN"/>
    <property type="match status" value="1"/>
</dbReference>
<dbReference type="GO" id="GO:0032259">
    <property type="term" value="P:methylation"/>
    <property type="evidence" value="ECO:0007669"/>
    <property type="project" value="UniProtKB-KW"/>
</dbReference>
<feature type="domain" description="DNA methylase adenine-specific" evidence="8">
    <location>
        <begin position="135"/>
        <end position="444"/>
    </location>
</feature>
<dbReference type="GO" id="GO:0003677">
    <property type="term" value="F:DNA binding"/>
    <property type="evidence" value="ECO:0007669"/>
    <property type="project" value="InterPro"/>
</dbReference>
<evidence type="ECO:0000256" key="6">
    <source>
        <dbReference type="ARBA" id="ARBA00022747"/>
    </source>
</evidence>
<evidence type="ECO:0000259" key="8">
    <source>
        <dbReference type="Pfam" id="PF02384"/>
    </source>
</evidence>
<evidence type="ECO:0000259" key="9">
    <source>
        <dbReference type="Pfam" id="PF12161"/>
    </source>
</evidence>
<dbReference type="NCBIfam" id="TIGR00497">
    <property type="entry name" value="hsdM"/>
    <property type="match status" value="1"/>
</dbReference>
<feature type="domain" description="N6 adenine-specific DNA methyltransferase N-terminal" evidence="9">
    <location>
        <begin position="10"/>
        <end position="121"/>
    </location>
</feature>
<evidence type="ECO:0000256" key="7">
    <source>
        <dbReference type="ARBA" id="ARBA00047942"/>
    </source>
</evidence>
<dbReference type="AlphaFoldDB" id="A0A318K1K4"/>
<protein>
    <recommendedName>
        <fullName evidence="2">site-specific DNA-methyltransferase (adenine-specific)</fullName>
        <ecNumber evidence="2">2.1.1.72</ecNumber>
    </recommendedName>
</protein>
<dbReference type="Pfam" id="PF02384">
    <property type="entry name" value="N6_Mtase"/>
    <property type="match status" value="1"/>
</dbReference>
<dbReference type="SUPFAM" id="SSF53335">
    <property type="entry name" value="S-adenosyl-L-methionine-dependent methyltransferases"/>
    <property type="match status" value="1"/>
</dbReference>
<dbReference type="InterPro" id="IPR004546">
    <property type="entry name" value="Restrct_endonuc_T1M"/>
</dbReference>
<comment type="similarity">
    <text evidence="1">Belongs to the N(4)/N(6)-methyltransferase family.</text>
</comment>
<dbReference type="InterPro" id="IPR038333">
    <property type="entry name" value="T1MK-like_N_sf"/>
</dbReference>
<gene>
    <name evidence="10" type="ORF">DFR42_101750</name>
</gene>
<dbReference type="PROSITE" id="PS00092">
    <property type="entry name" value="N6_MTASE"/>
    <property type="match status" value="1"/>
</dbReference>
<dbReference type="InterPro" id="IPR003356">
    <property type="entry name" value="DNA_methylase_A-5"/>
</dbReference>
<dbReference type="InterPro" id="IPR002052">
    <property type="entry name" value="DNA_methylase_N6_adenine_CS"/>
</dbReference>
<dbReference type="EMBL" id="QJKB01000001">
    <property type="protein sequence ID" value="PXX47174.1"/>
    <property type="molecule type" value="Genomic_DNA"/>
</dbReference>
<keyword evidence="11" id="KW-1185">Reference proteome</keyword>
<comment type="caution">
    <text evidence="10">The sequence shown here is derived from an EMBL/GenBank/DDBJ whole genome shotgun (WGS) entry which is preliminary data.</text>
</comment>
<dbReference type="RefSeq" id="WP_110254225.1">
    <property type="nucleotide sequence ID" value="NZ_QJKB01000001.1"/>
</dbReference>
<evidence type="ECO:0000256" key="2">
    <source>
        <dbReference type="ARBA" id="ARBA00011900"/>
    </source>
</evidence>
<evidence type="ECO:0000256" key="5">
    <source>
        <dbReference type="ARBA" id="ARBA00022691"/>
    </source>
</evidence>
<dbReference type="Gene3D" id="1.20.1260.30">
    <property type="match status" value="2"/>
</dbReference>
<evidence type="ECO:0000313" key="11">
    <source>
        <dbReference type="Proteomes" id="UP000247792"/>
    </source>
</evidence>
<keyword evidence="3" id="KW-0489">Methyltransferase</keyword>
<evidence type="ECO:0000256" key="4">
    <source>
        <dbReference type="ARBA" id="ARBA00022679"/>
    </source>
</evidence>
<reference evidence="10 11" key="1">
    <citation type="submission" date="2018-05" db="EMBL/GenBank/DDBJ databases">
        <title>Genomic Encyclopedia of Type Strains, Phase IV (KMG-IV): sequencing the most valuable type-strain genomes for metagenomic binning, comparative biology and taxonomic classification.</title>
        <authorList>
            <person name="Goeker M."/>
        </authorList>
    </citation>
    <scope>NUCLEOTIDE SEQUENCE [LARGE SCALE GENOMIC DNA]</scope>
    <source>
        <strain evidence="10 11">DSM 19792</strain>
    </source>
</reference>
<dbReference type="InterPro" id="IPR022749">
    <property type="entry name" value="D12N6_MeTrfase_N"/>
</dbReference>
<sequence length="810" mass="89754">MAIKKTELYSSLWASCDELRGGMDASQYKDYVLTLLFMKYVSDKYAKDPYGLIEVPDGADYSAMIALKNDKEIGDKINKIISKLAEANDLKGVIDVADFNDEDKLGKGKDMVDRLTKLVGIFQGLDLASNQADGDDLLGDAYEYLMRHFATDSGKSKGQFYTPAEVSRIVAKVIGITSDTPQDATVYDPTCGSGSLLLKASDEAPRGLTIFGQEMDNATSALARMNMILHDNVTAKVWQDNTLASPQWKNEDGSLKTFDFAVANPPFSVKSWSNGININDDEFRRFEYGTPPDKNGDYAFLLHILKSLKSTGKGAVILPHGVLFRGNAEARIRTNLIKQGYIKGIIGLPANLFYGTGIPACIIVLDKAGAASRTEIFMIDASKGYAKDGNKNRLRSQDIHKAVDVFTKQLELERYSRKVSVKEIVANDYNLNIPRYIDSSEAEDLHDLSAHLQGGIPDRDIDDLQKFWQAFPSVRAALFAPARAGYSMALVDAQAVKKSILDHAEFKSFAQIAIDLFHGWKILANLSALQTAADGDHESPKEIIHRISESLLNAYAQSPLLDKYDIYQIIMDYWADIMQDDVYLIIQDGWQAGNRLRELVSIKGDAKQKETPDLIIGKAKYKAELIPPALIVARFFSAEQTAIDALQGECDASSQALEAYIEEHATEDGLLADALTDTGKVNKASVAARLKLATDKEEKAALNKVKGLIEQEAEHKKNLKDAQEKLDALVFARYRQLKVEEIKSLIVDDKWLATLQASIIAEVERITQQLANRVKTLEERYSIPMPNLVDEVATLSGKVDEHLKKMGLAW</sequence>
<accession>A0A318K1K4</accession>
<dbReference type="Gene3D" id="3.40.50.150">
    <property type="entry name" value="Vaccinia Virus protein VP39"/>
    <property type="match status" value="1"/>
</dbReference>
<evidence type="ECO:0000313" key="10">
    <source>
        <dbReference type="EMBL" id="PXX47174.1"/>
    </source>
</evidence>
<evidence type="ECO:0000256" key="1">
    <source>
        <dbReference type="ARBA" id="ARBA00006594"/>
    </source>
</evidence>
<keyword evidence="4" id="KW-0808">Transferase</keyword>
<dbReference type="InterPro" id="IPR051537">
    <property type="entry name" value="DNA_Adenine_Mtase"/>
</dbReference>
<dbReference type="InterPro" id="IPR029063">
    <property type="entry name" value="SAM-dependent_MTases_sf"/>
</dbReference>
<dbReference type="PANTHER" id="PTHR42933:SF3">
    <property type="entry name" value="TYPE I RESTRICTION ENZYME MJAVIII METHYLASE SUBUNIT"/>
    <property type="match status" value="1"/>
</dbReference>
<dbReference type="GO" id="GO:0009307">
    <property type="term" value="P:DNA restriction-modification system"/>
    <property type="evidence" value="ECO:0007669"/>
    <property type="project" value="UniProtKB-KW"/>
</dbReference>
<dbReference type="GO" id="GO:0009007">
    <property type="term" value="F:site-specific DNA-methyltransferase (adenine-specific) activity"/>
    <property type="evidence" value="ECO:0007669"/>
    <property type="project" value="UniProtKB-EC"/>
</dbReference>
<name>A0A318K1K4_9BURK</name>
<dbReference type="Pfam" id="PF12161">
    <property type="entry name" value="HsdM_N"/>
    <property type="match status" value="1"/>
</dbReference>